<feature type="domain" description="SGNH hydrolase-type esterase" evidence="1">
    <location>
        <begin position="47"/>
        <end position="202"/>
    </location>
</feature>
<sequence>MEPGFPEPGLTSPVARKARRTVWVLLMLCLVALSTMPGVSHASTVLVMGDSLSAAYGIDPAAGWVNLLKKRLGSEDDVVNASISGETTSGGSARLPDLLRQYHPDIVLLELGGNDGLRGLSPQQMQVNLGKMIERSQSASARVLLLGIEVPPNYGPAYTDAFRGVFTQLASDYGVPLVPFLLKGVDLDTMLQDDGIHPTAEAQPIILETVWSRLEPLLNQLDDQPG</sequence>
<gene>
    <name evidence="2" type="ORF">GCM10009038_25570</name>
</gene>
<dbReference type="Proteomes" id="UP000646745">
    <property type="component" value="Unassembled WGS sequence"/>
</dbReference>
<dbReference type="PANTHER" id="PTHR30383:SF24">
    <property type="entry name" value="THIOESTERASE 1_PROTEASE 1_LYSOPHOSPHOLIPASE L1"/>
    <property type="match status" value="1"/>
</dbReference>
<dbReference type="InterPro" id="IPR051532">
    <property type="entry name" value="Ester_Hydrolysis_Enzymes"/>
</dbReference>
<keyword evidence="3" id="KW-1185">Reference proteome</keyword>
<evidence type="ECO:0000313" key="3">
    <source>
        <dbReference type="Proteomes" id="UP000646745"/>
    </source>
</evidence>
<name>A0ABQ3EBF2_9GAMM</name>
<accession>A0ABQ3EBF2</accession>
<organism evidence="2 3">
    <name type="scientific">Salinicola rhizosphaerae</name>
    <dbReference type="NCBI Taxonomy" id="1443141"/>
    <lineage>
        <taxon>Bacteria</taxon>
        <taxon>Pseudomonadati</taxon>
        <taxon>Pseudomonadota</taxon>
        <taxon>Gammaproteobacteria</taxon>
        <taxon>Oceanospirillales</taxon>
        <taxon>Halomonadaceae</taxon>
        <taxon>Salinicola</taxon>
    </lineage>
</organism>
<dbReference type="Pfam" id="PF13472">
    <property type="entry name" value="Lipase_GDSL_2"/>
    <property type="match status" value="1"/>
</dbReference>
<dbReference type="PANTHER" id="PTHR30383">
    <property type="entry name" value="THIOESTERASE 1/PROTEASE 1/LYSOPHOSPHOLIPASE L1"/>
    <property type="match status" value="1"/>
</dbReference>
<evidence type="ECO:0000259" key="1">
    <source>
        <dbReference type="Pfam" id="PF13472"/>
    </source>
</evidence>
<reference evidence="3" key="1">
    <citation type="journal article" date="2019" name="Int. J. Syst. Evol. Microbiol.">
        <title>The Global Catalogue of Microorganisms (GCM) 10K type strain sequencing project: providing services to taxonomists for standard genome sequencing and annotation.</title>
        <authorList>
            <consortium name="The Broad Institute Genomics Platform"/>
            <consortium name="The Broad Institute Genome Sequencing Center for Infectious Disease"/>
            <person name="Wu L."/>
            <person name="Ma J."/>
        </authorList>
    </citation>
    <scope>NUCLEOTIDE SEQUENCE [LARGE SCALE GENOMIC DNA]</scope>
    <source>
        <strain evidence="3">KCTC 32998</strain>
    </source>
</reference>
<comment type="caution">
    <text evidence="2">The sequence shown here is derived from an EMBL/GenBank/DDBJ whole genome shotgun (WGS) entry which is preliminary data.</text>
</comment>
<protein>
    <submittedName>
        <fullName evidence="2">Arylesterase</fullName>
    </submittedName>
</protein>
<dbReference type="InterPro" id="IPR036514">
    <property type="entry name" value="SGNH_hydro_sf"/>
</dbReference>
<dbReference type="EMBL" id="BMZI01000005">
    <property type="protein sequence ID" value="GHB25362.1"/>
    <property type="molecule type" value="Genomic_DNA"/>
</dbReference>
<dbReference type="CDD" id="cd01822">
    <property type="entry name" value="Lysophospholipase_L1_like"/>
    <property type="match status" value="1"/>
</dbReference>
<dbReference type="InterPro" id="IPR013830">
    <property type="entry name" value="SGNH_hydro"/>
</dbReference>
<dbReference type="SUPFAM" id="SSF52266">
    <property type="entry name" value="SGNH hydrolase"/>
    <property type="match status" value="1"/>
</dbReference>
<dbReference type="Gene3D" id="3.40.50.1110">
    <property type="entry name" value="SGNH hydrolase"/>
    <property type="match status" value="1"/>
</dbReference>
<proteinExistence type="predicted"/>
<evidence type="ECO:0000313" key="2">
    <source>
        <dbReference type="EMBL" id="GHB25362.1"/>
    </source>
</evidence>